<feature type="transmembrane region" description="Helical" evidence="1">
    <location>
        <begin position="38"/>
        <end position="56"/>
    </location>
</feature>
<dbReference type="RefSeq" id="WP_131258358.1">
    <property type="nucleotide sequence ID" value="NZ_JBHSUS010000001.1"/>
</dbReference>
<organism evidence="2 3">
    <name type="scientific">Pseudobowmanella zhangzhouensis</name>
    <dbReference type="NCBI Taxonomy" id="1537679"/>
    <lineage>
        <taxon>Bacteria</taxon>
        <taxon>Pseudomonadati</taxon>
        <taxon>Pseudomonadota</taxon>
        <taxon>Gammaproteobacteria</taxon>
        <taxon>Alteromonadales</taxon>
        <taxon>Alteromonadaceae</taxon>
    </lineage>
</organism>
<feature type="transmembrane region" description="Helical" evidence="1">
    <location>
        <begin position="62"/>
        <end position="79"/>
    </location>
</feature>
<sequence length="97" mass="11405">MRLIFTTRQFQQLHHLDLAQRQQVIQRATMRLTPPERFALNILKLLVYVPAFALLVKLPEQPFNALWAGLILLCIPLVIRPMQWGMAEKYLQLPKQD</sequence>
<keyword evidence="1" id="KW-0812">Transmembrane</keyword>
<proteinExistence type="predicted"/>
<keyword evidence="3" id="KW-1185">Reference proteome</keyword>
<dbReference type="Proteomes" id="UP001596364">
    <property type="component" value="Unassembled WGS sequence"/>
</dbReference>
<dbReference type="Pfam" id="PF19667">
    <property type="entry name" value="DUF6170"/>
    <property type="match status" value="1"/>
</dbReference>
<dbReference type="EMBL" id="JBHSUS010000001">
    <property type="protein sequence ID" value="MFC6440565.1"/>
    <property type="molecule type" value="Genomic_DNA"/>
</dbReference>
<comment type="caution">
    <text evidence="2">The sequence shown here is derived from an EMBL/GenBank/DDBJ whole genome shotgun (WGS) entry which is preliminary data.</text>
</comment>
<protein>
    <submittedName>
        <fullName evidence="2">DUF6170 family protein</fullName>
    </submittedName>
</protein>
<dbReference type="InterPro" id="IPR046168">
    <property type="entry name" value="DUF6170"/>
</dbReference>
<keyword evidence="1" id="KW-1133">Transmembrane helix</keyword>
<reference evidence="3" key="1">
    <citation type="journal article" date="2019" name="Int. J. Syst. Evol. Microbiol.">
        <title>The Global Catalogue of Microorganisms (GCM) 10K type strain sequencing project: providing services to taxonomists for standard genome sequencing and annotation.</title>
        <authorList>
            <consortium name="The Broad Institute Genomics Platform"/>
            <consortium name="The Broad Institute Genome Sequencing Center for Infectious Disease"/>
            <person name="Wu L."/>
            <person name="Ma J."/>
        </authorList>
    </citation>
    <scope>NUCLEOTIDE SEQUENCE [LARGE SCALE GENOMIC DNA]</scope>
    <source>
        <strain evidence="3">CGMCC 1.16031</strain>
    </source>
</reference>
<evidence type="ECO:0000313" key="3">
    <source>
        <dbReference type="Proteomes" id="UP001596364"/>
    </source>
</evidence>
<gene>
    <name evidence="2" type="ORF">ACFP85_10445</name>
</gene>
<evidence type="ECO:0000313" key="2">
    <source>
        <dbReference type="EMBL" id="MFC6440565.1"/>
    </source>
</evidence>
<evidence type="ECO:0000256" key="1">
    <source>
        <dbReference type="SAM" id="Phobius"/>
    </source>
</evidence>
<keyword evidence="1" id="KW-0472">Membrane</keyword>
<accession>A0ABW1XKR1</accession>
<name>A0ABW1XKR1_9ALTE</name>